<organism evidence="1 2">
    <name type="scientific">Trichomalopsis sarcophagae</name>
    <dbReference type="NCBI Taxonomy" id="543379"/>
    <lineage>
        <taxon>Eukaryota</taxon>
        <taxon>Metazoa</taxon>
        <taxon>Ecdysozoa</taxon>
        <taxon>Arthropoda</taxon>
        <taxon>Hexapoda</taxon>
        <taxon>Insecta</taxon>
        <taxon>Pterygota</taxon>
        <taxon>Neoptera</taxon>
        <taxon>Endopterygota</taxon>
        <taxon>Hymenoptera</taxon>
        <taxon>Apocrita</taxon>
        <taxon>Proctotrupomorpha</taxon>
        <taxon>Chalcidoidea</taxon>
        <taxon>Pteromalidae</taxon>
        <taxon>Pteromalinae</taxon>
        <taxon>Trichomalopsis</taxon>
    </lineage>
</organism>
<sequence>MPGSFVHHCLVYIFFATSVYGYSFSKANFTRKWTVVSSNHTLKNLDVFSAHNRLIYKWTTGSSRVQNLHLQSIEIGTSHCNISVVRENSSVEELSSAVLGNGNILFWLRDYDTVGEKKCWRHYFVDPETCLHDAYRVNDVYDDLDVADISIVPYHNTFDALLKSSKFCTDNRICVLRFNNKGVNTENITIPYDVDTLNYELQYLQNGKAIEILYTSILANQTFHATVFNSKYEKVFDVKINSTVRAFSVARERLGFCKDGPNKTQLVYSFFYSNFTDEIDFDSEIEKVEMLNLASDRTITFTMLKNNRTHVIVHYIEDYKKPSDPVILAAHQNQEIDKIKYFEFRNGVHCITMLTSNFTFTTHCISPRDDNEFNLLCDKST</sequence>
<evidence type="ECO:0000313" key="2">
    <source>
        <dbReference type="Proteomes" id="UP000215335"/>
    </source>
</evidence>
<keyword evidence="2" id="KW-1185">Reference proteome</keyword>
<comment type="caution">
    <text evidence="1">The sequence shown here is derived from an EMBL/GenBank/DDBJ whole genome shotgun (WGS) entry which is preliminary data.</text>
</comment>
<dbReference type="Proteomes" id="UP000215335">
    <property type="component" value="Unassembled WGS sequence"/>
</dbReference>
<dbReference type="EMBL" id="NNAY01000328">
    <property type="protein sequence ID" value="OXU29190.1"/>
    <property type="molecule type" value="Genomic_DNA"/>
</dbReference>
<proteinExistence type="predicted"/>
<evidence type="ECO:0000313" key="1">
    <source>
        <dbReference type="EMBL" id="OXU29190.1"/>
    </source>
</evidence>
<reference evidence="1 2" key="1">
    <citation type="journal article" date="2017" name="Curr. Biol.">
        <title>The Evolution of Venom by Co-option of Single-Copy Genes.</title>
        <authorList>
            <person name="Martinson E.O."/>
            <person name="Mrinalini"/>
            <person name="Kelkar Y.D."/>
            <person name="Chang C.H."/>
            <person name="Werren J.H."/>
        </authorList>
    </citation>
    <scope>NUCLEOTIDE SEQUENCE [LARGE SCALE GENOMIC DNA]</scope>
    <source>
        <strain evidence="1 2">Alberta</strain>
        <tissue evidence="1">Whole body</tissue>
    </source>
</reference>
<gene>
    <name evidence="1" type="ORF">TSAR_011287</name>
</gene>
<name>A0A232FF91_9HYME</name>
<dbReference type="AlphaFoldDB" id="A0A232FF91"/>
<accession>A0A232FF91</accession>
<protein>
    <submittedName>
        <fullName evidence="1">Uncharacterized protein</fullName>
    </submittedName>
</protein>